<evidence type="ECO:0000256" key="17">
    <source>
        <dbReference type="SAM" id="MobiDB-lite"/>
    </source>
</evidence>
<accession>A0A6I8PJR9</accession>
<evidence type="ECO:0000256" key="3">
    <source>
        <dbReference type="ARBA" id="ARBA00022499"/>
    </source>
</evidence>
<feature type="domain" description="C2H2-type" evidence="18">
    <location>
        <begin position="69"/>
        <end position="97"/>
    </location>
</feature>
<dbReference type="OrthoDB" id="8069632at2759"/>
<evidence type="ECO:0000256" key="10">
    <source>
        <dbReference type="ARBA" id="ARBA00023015"/>
    </source>
</evidence>
<dbReference type="PANTHER" id="PTHR24403">
    <property type="entry name" value="ZINC FINGER PROTEIN"/>
    <property type="match status" value="1"/>
</dbReference>
<dbReference type="Ensembl" id="ENSXETT00000056931">
    <property type="protein sequence ID" value="ENSXETP00000056931"/>
    <property type="gene ID" value="ENSXETG00000027230"/>
</dbReference>
<dbReference type="OMA" id="TNTIARN"/>
<evidence type="ECO:0000256" key="2">
    <source>
        <dbReference type="ARBA" id="ARBA00006991"/>
    </source>
</evidence>
<reference evidence="19" key="1">
    <citation type="submission" date="2004-12" db="EMBL/GenBank/DDBJ databases">
        <authorList>
            <consortium name="NIH - Xenopus Gene Collection (XGC) project"/>
        </authorList>
    </citation>
    <scope>NUCLEOTIDE SEQUENCE [LARGE SCALE MRNA]</scope>
    <source>
        <tissue evidence="19">Embryo</tissue>
    </source>
</reference>
<dbReference type="AlphaFoldDB" id="Q5M7J4"/>
<reference evidence="22 23" key="4">
    <citation type="submission" date="2025-04" db="UniProtKB">
        <authorList>
            <consortium name="RefSeq"/>
        </authorList>
    </citation>
    <scope>IDENTIFICATION</scope>
    <source>
        <strain evidence="22 23">Nigerian</strain>
        <tissue evidence="22 23">Liver and blood</tissue>
    </source>
</reference>
<gene>
    <name evidence="19 20 22 23 24" type="primary">znf518b</name>
</gene>
<keyword evidence="7" id="KW-0862">Zinc</keyword>
<dbReference type="Gene3D" id="3.30.160.60">
    <property type="entry name" value="Classic Zinc Finger"/>
    <property type="match status" value="2"/>
</dbReference>
<keyword evidence="6 16" id="KW-0863">Zinc-finger</keyword>
<dbReference type="Proteomes" id="UP000008143">
    <property type="component" value="Chromosome 1"/>
</dbReference>
<dbReference type="GO" id="GO:0005634">
    <property type="term" value="C:nucleus"/>
    <property type="evidence" value="ECO:0007669"/>
    <property type="project" value="UniProtKB-SubCell"/>
</dbReference>
<dbReference type="Bgee" id="ENSXETG00000027230">
    <property type="expression patterns" value="Expressed in ovary and 17 other cell types or tissues"/>
</dbReference>
<reference evidence="20" key="3">
    <citation type="submission" date="2020-05" db="UniProtKB">
        <authorList>
            <consortium name="Ensembl"/>
        </authorList>
    </citation>
    <scope>IDENTIFICATION</scope>
</reference>
<dbReference type="Xenbase" id="XB-GENE-1021696">
    <property type="gene designation" value="znf518b"/>
</dbReference>
<evidence type="ECO:0000256" key="7">
    <source>
        <dbReference type="ARBA" id="ARBA00022833"/>
    </source>
</evidence>
<name>Q5M7J4_XENTR</name>
<dbReference type="InterPro" id="IPR036236">
    <property type="entry name" value="Znf_C2H2_sf"/>
</dbReference>
<dbReference type="Ensembl" id="ENSXETT00000124079">
    <property type="protein sequence ID" value="ENSXETP00000112520"/>
    <property type="gene ID" value="ENSXETG00000027230"/>
</dbReference>
<evidence type="ECO:0000256" key="9">
    <source>
        <dbReference type="ARBA" id="ARBA00022853"/>
    </source>
</evidence>
<comment type="function">
    <text evidence="14">Through its association with the EHMT1-EHMT2/G9A and PRC2/EED-EZH2 histone methyltransferase complexes may function in gene silencing, regulating repressive post-translational methylation of histone tails at promoters of target genes.</text>
</comment>
<evidence type="ECO:0000256" key="6">
    <source>
        <dbReference type="ARBA" id="ARBA00022771"/>
    </source>
</evidence>
<evidence type="ECO:0000256" key="14">
    <source>
        <dbReference type="ARBA" id="ARBA00054986"/>
    </source>
</evidence>
<feature type="compositionally biased region" description="Polar residues" evidence="17">
    <location>
        <begin position="354"/>
        <end position="383"/>
    </location>
</feature>
<dbReference type="RefSeq" id="XP_012816742.2">
    <property type="nucleotide sequence ID" value="XM_012961288.3"/>
</dbReference>
<dbReference type="GO" id="GO:0008270">
    <property type="term" value="F:zinc ion binding"/>
    <property type="evidence" value="ECO:0007669"/>
    <property type="project" value="UniProtKB-KW"/>
</dbReference>
<evidence type="ECO:0000256" key="4">
    <source>
        <dbReference type="ARBA" id="ARBA00022723"/>
    </source>
</evidence>
<keyword evidence="4" id="KW-0479">Metal-binding</keyword>
<dbReference type="CTD" id="85460"/>
<keyword evidence="21" id="KW-1185">Reference proteome</keyword>
<dbReference type="InterPro" id="IPR013087">
    <property type="entry name" value="Znf_C2H2_type"/>
</dbReference>
<evidence type="ECO:0000313" key="22">
    <source>
        <dbReference type="RefSeq" id="XP_012816742.2"/>
    </source>
</evidence>
<comment type="similarity">
    <text evidence="2">Belongs to the krueppel C2H2-type zinc-finger protein family.</text>
</comment>
<keyword evidence="10" id="KW-0805">Transcription regulation</keyword>
<dbReference type="SUPFAM" id="SSF57667">
    <property type="entry name" value="beta-beta-alpha zinc fingers"/>
    <property type="match status" value="1"/>
</dbReference>
<evidence type="ECO:0000313" key="19">
    <source>
        <dbReference type="EMBL" id="AAH88611.1"/>
    </source>
</evidence>
<keyword evidence="8" id="KW-0832">Ubl conjugation</keyword>
<accession>Q5M7J4</accession>
<evidence type="ECO:0000313" key="20">
    <source>
        <dbReference type="Ensembl" id="ENSXETP00000056931"/>
    </source>
</evidence>
<evidence type="ECO:0000256" key="16">
    <source>
        <dbReference type="PROSITE-ProRule" id="PRU00042"/>
    </source>
</evidence>
<keyword evidence="12" id="KW-0804">Transcription</keyword>
<dbReference type="InterPro" id="IPR050688">
    <property type="entry name" value="Zinc_finger/UBP_domain"/>
</dbReference>
<keyword evidence="13" id="KW-0539">Nucleus</keyword>
<dbReference type="KEGG" id="xtr:496876"/>
<evidence type="ECO:0000256" key="8">
    <source>
        <dbReference type="ARBA" id="ARBA00022843"/>
    </source>
</evidence>
<keyword evidence="11" id="KW-0238">DNA-binding</keyword>
<dbReference type="Ensembl" id="ENSXETT00000119199">
    <property type="protein sequence ID" value="ENSXETP00000109463"/>
    <property type="gene ID" value="ENSXETG00000027230"/>
</dbReference>
<dbReference type="FunFam" id="3.30.160.60:FF:004065">
    <property type="match status" value="1"/>
</dbReference>
<keyword evidence="5" id="KW-0677">Repeat</keyword>
<evidence type="ECO:0000313" key="23">
    <source>
        <dbReference type="RefSeq" id="XP_031751201.1"/>
    </source>
</evidence>
<evidence type="ECO:0000256" key="1">
    <source>
        <dbReference type="ARBA" id="ARBA00004123"/>
    </source>
</evidence>
<keyword evidence="3" id="KW-1017">Isopeptide bond</keyword>
<proteinExistence type="evidence at transcript level"/>
<organism evidence="19">
    <name type="scientific">Xenopus tropicalis</name>
    <name type="common">Western clawed frog</name>
    <name type="synonym">Silurana tropicalis</name>
    <dbReference type="NCBI Taxonomy" id="8364"/>
    <lineage>
        <taxon>Eukaryota</taxon>
        <taxon>Metazoa</taxon>
        <taxon>Chordata</taxon>
        <taxon>Craniata</taxon>
        <taxon>Vertebrata</taxon>
        <taxon>Euteleostomi</taxon>
        <taxon>Amphibia</taxon>
        <taxon>Batrachia</taxon>
        <taxon>Anura</taxon>
        <taxon>Pipoidea</taxon>
        <taxon>Pipidae</taxon>
        <taxon>Xenopodinae</taxon>
        <taxon>Xenopus</taxon>
        <taxon>Silurana</taxon>
    </lineage>
</organism>
<dbReference type="GeneID" id="496876"/>
<evidence type="ECO:0000256" key="5">
    <source>
        <dbReference type="ARBA" id="ARBA00022737"/>
    </source>
</evidence>
<dbReference type="PROSITE" id="PS50157">
    <property type="entry name" value="ZINC_FINGER_C2H2_2"/>
    <property type="match status" value="2"/>
</dbReference>
<feature type="region of interest" description="Disordered" evidence="17">
    <location>
        <begin position="344"/>
        <end position="383"/>
    </location>
</feature>
<dbReference type="AGR" id="Xenbase:XB-GENE-1021696"/>
<evidence type="ECO:0000256" key="13">
    <source>
        <dbReference type="ARBA" id="ARBA00023242"/>
    </source>
</evidence>
<evidence type="ECO:0000256" key="12">
    <source>
        <dbReference type="ARBA" id="ARBA00023163"/>
    </source>
</evidence>
<evidence type="ECO:0000256" key="15">
    <source>
        <dbReference type="ARBA" id="ARBA00069540"/>
    </source>
</evidence>
<evidence type="ECO:0000259" key="18">
    <source>
        <dbReference type="PROSITE" id="PS50157"/>
    </source>
</evidence>
<dbReference type="SMART" id="SM00355">
    <property type="entry name" value="ZnF_C2H2"/>
    <property type="match status" value="3"/>
</dbReference>
<dbReference type="EMBL" id="BC088611">
    <property type="protein sequence ID" value="AAH88611.1"/>
    <property type="molecule type" value="mRNA"/>
</dbReference>
<feature type="domain" description="C2H2-type" evidence="18">
    <location>
        <begin position="41"/>
        <end position="68"/>
    </location>
</feature>
<protein>
    <recommendedName>
        <fullName evidence="15">Zinc finger protein 518B</fullName>
    </recommendedName>
</protein>
<sequence>MTSEIRQFQPLTKYNCQKCRFSTKDPKRYRTHVSIHNDIKFACSHCSYVSYTKGDFQRHLVTHTGKFPYTCEYCGYGAVRNDYIVKHIRRIHGDGKIQCSVSGAENDLKNASVNLIQSQLQNSPQESLQTKTSNVIDLTNDAENGDTRNAVDSNGNKISAVQGVLVEVEVMSPLQEELRPEMPLTVVAPSGLKVPNNCFAQVVDVRPINGTYRLILQCLKQGDSELVDLTVTDKTCEEQCLENNSNTNPPTAGTTVCSLGGNVSLNEYGSVEALSNPVNTDKGPSATCFSQTQVATDKQINVESDTQINSGNVSPIQEGPFISSVFSLSSGSQNILEGIRWEKGHASSRETKAPQDTSKTLNTPPTKSANSTVAGNTLSMPETPISSVKSLPFSNSLEMQSSSLLNRVEMNVHKDRSHQTETNICAKPQTLFLSCDKSVVMQPVTCAVQNDPKMSIALLPKSITSVTTNTQQQKQLIDAERTNKIGQNGKMQTDVDNGQSLKSIKKQKSYSKEKEKTLFKPVSSQTLRLLPLKEDQLLQIPSFNQPVVVLNHPDLDTLEIISVMTAISKFKGKVLSVTLCKQMCEPNRSHNGKSFDLR</sequence>
<dbReference type="RefSeq" id="XP_031751201.1">
    <property type="nucleotide sequence ID" value="XM_031895341.1"/>
</dbReference>
<reference evidence="20" key="2">
    <citation type="journal article" date="2010" name="Science">
        <title>The genome of the Western clawed frog Xenopus tropicalis.</title>
        <authorList>
            <person name="Hellsten U."/>
            <person name="Harland R.M."/>
            <person name="Gilchrist M.J."/>
            <person name="Hendrix D."/>
            <person name="Jurka J."/>
            <person name="Kapitonov V."/>
            <person name="Ovcharenko I."/>
            <person name="Putnam N.H."/>
            <person name="Shu S."/>
            <person name="Taher L."/>
            <person name="Blitz I.L."/>
            <person name="Blumberg B."/>
            <person name="Dichmann D.S."/>
            <person name="Dubchak I."/>
            <person name="Amaya E."/>
            <person name="Detter J.C."/>
            <person name="Fletcher R."/>
            <person name="Gerhard D.S."/>
            <person name="Goodstein D."/>
            <person name="Graves T."/>
            <person name="Grigoriev I.V."/>
            <person name="Grimwood J."/>
            <person name="Kawashima T."/>
            <person name="Lindquist E."/>
            <person name="Lucas S.M."/>
            <person name="Mead P.E."/>
            <person name="Mitros T."/>
            <person name="Ogino H."/>
            <person name="Ohta Y."/>
            <person name="Poliakov A.V."/>
            <person name="Pollet N."/>
            <person name="Robert J."/>
            <person name="Salamov A."/>
            <person name="Sater A.K."/>
            <person name="Schmutz J."/>
            <person name="Terry A."/>
            <person name="Vize P.D."/>
            <person name="Warren W.C."/>
            <person name="Wells D."/>
            <person name="Wills A."/>
            <person name="Wilson R.K."/>
            <person name="Zimmerman L.B."/>
            <person name="Zorn A.M."/>
            <person name="Grainger R."/>
            <person name="Grammer T."/>
            <person name="Khokha M.K."/>
            <person name="Richardson P.M."/>
            <person name="Rokhsar D.S."/>
        </authorList>
    </citation>
    <scope>NUCLEOTIDE SEQUENCE [LARGE SCALE GENOMIC DNA]</scope>
    <source>
        <strain evidence="20">Nigerian</strain>
    </source>
</reference>
<dbReference type="PANTHER" id="PTHR24403:SF100">
    <property type="entry name" value="C2H2-TYPE DOMAIN-CONTAINING PROTEIN"/>
    <property type="match status" value="1"/>
</dbReference>
<dbReference type="GO" id="GO:0003677">
    <property type="term" value="F:DNA binding"/>
    <property type="evidence" value="ECO:0007669"/>
    <property type="project" value="UniProtKB-KW"/>
</dbReference>
<comment type="subcellular location">
    <subcellularLocation>
        <location evidence="1">Nucleus</location>
    </subcellularLocation>
</comment>
<keyword evidence="9" id="KW-0156">Chromatin regulator</keyword>
<dbReference type="Ensembl" id="ENSXETT00000110062">
    <property type="protein sequence ID" value="ENSXETP00000102719"/>
    <property type="gene ID" value="ENSXETG00000027230"/>
</dbReference>
<evidence type="ECO:0000313" key="24">
    <source>
        <dbReference type="Xenbase" id="XB-GENE-1021696"/>
    </source>
</evidence>
<evidence type="ECO:0000256" key="11">
    <source>
        <dbReference type="ARBA" id="ARBA00023125"/>
    </source>
</evidence>
<feature type="compositionally biased region" description="Basic and acidic residues" evidence="17">
    <location>
        <begin position="344"/>
        <end position="353"/>
    </location>
</feature>
<dbReference type="GO" id="GO:0006325">
    <property type="term" value="P:chromatin organization"/>
    <property type="evidence" value="ECO:0007669"/>
    <property type="project" value="UniProtKB-KW"/>
</dbReference>
<dbReference type="GeneTree" id="ENSGT00940000160595"/>
<evidence type="ECO:0000313" key="21">
    <source>
        <dbReference type="Proteomes" id="UP000008143"/>
    </source>
</evidence>